<evidence type="ECO:0000256" key="3">
    <source>
        <dbReference type="ARBA" id="ARBA00022771"/>
    </source>
</evidence>
<evidence type="ECO:0000313" key="7">
    <source>
        <dbReference type="EMBL" id="PTQ32253.1"/>
    </source>
</evidence>
<name>A0A2R6WEG7_MARPO</name>
<keyword evidence="4" id="KW-0862">Zinc</keyword>
<dbReference type="GO" id="GO:0005634">
    <property type="term" value="C:nucleus"/>
    <property type="evidence" value="ECO:0007669"/>
    <property type="project" value="UniProtKB-SubCell"/>
</dbReference>
<dbReference type="InterPro" id="IPR052035">
    <property type="entry name" value="ZnF_BED_domain_contain"/>
</dbReference>
<dbReference type="PANTHER" id="PTHR46481">
    <property type="entry name" value="ZINC FINGER BED DOMAIN-CONTAINING PROTEIN 4"/>
    <property type="match status" value="1"/>
</dbReference>
<organism evidence="7 8">
    <name type="scientific">Marchantia polymorpha</name>
    <name type="common">Common liverwort</name>
    <name type="synonym">Marchantia aquatica</name>
    <dbReference type="NCBI Taxonomy" id="3197"/>
    <lineage>
        <taxon>Eukaryota</taxon>
        <taxon>Viridiplantae</taxon>
        <taxon>Streptophyta</taxon>
        <taxon>Embryophyta</taxon>
        <taxon>Marchantiophyta</taxon>
        <taxon>Marchantiopsida</taxon>
        <taxon>Marchantiidae</taxon>
        <taxon>Marchantiales</taxon>
        <taxon>Marchantiaceae</taxon>
        <taxon>Marchantia</taxon>
    </lineage>
</organism>
<dbReference type="Proteomes" id="UP000244005">
    <property type="component" value="Unassembled WGS sequence"/>
</dbReference>
<dbReference type="SUPFAM" id="SSF140996">
    <property type="entry name" value="Hermes dimerisation domain"/>
    <property type="match status" value="1"/>
</dbReference>
<dbReference type="PANTHER" id="PTHR46481:SF10">
    <property type="entry name" value="ZINC FINGER BED DOMAIN-CONTAINING PROTEIN 39"/>
    <property type="match status" value="1"/>
</dbReference>
<gene>
    <name evidence="7" type="ORF">MARPO_0101s0044</name>
</gene>
<proteinExistence type="predicted"/>
<keyword evidence="2" id="KW-0479">Metal-binding</keyword>
<evidence type="ECO:0000256" key="2">
    <source>
        <dbReference type="ARBA" id="ARBA00022723"/>
    </source>
</evidence>
<dbReference type="GO" id="GO:0008270">
    <property type="term" value="F:zinc ion binding"/>
    <property type="evidence" value="ECO:0007669"/>
    <property type="project" value="UniProtKB-KW"/>
</dbReference>
<dbReference type="AlphaFoldDB" id="A0A2R6WEG7"/>
<evidence type="ECO:0008006" key="9">
    <source>
        <dbReference type="Google" id="ProtNLM"/>
    </source>
</evidence>
<keyword evidence="8" id="KW-1185">Reference proteome</keyword>
<accession>A0A2R6WEG7</accession>
<comment type="subcellular location">
    <subcellularLocation>
        <location evidence="1">Nucleus</location>
    </subcellularLocation>
</comment>
<keyword evidence="5" id="KW-0539">Nucleus</keyword>
<evidence type="ECO:0000256" key="6">
    <source>
        <dbReference type="SAM" id="MobiDB-lite"/>
    </source>
</evidence>
<reference evidence="8" key="1">
    <citation type="journal article" date="2017" name="Cell">
        <title>Insights into land plant evolution garnered from the Marchantia polymorpha genome.</title>
        <authorList>
            <person name="Bowman J.L."/>
            <person name="Kohchi T."/>
            <person name="Yamato K.T."/>
            <person name="Jenkins J."/>
            <person name="Shu S."/>
            <person name="Ishizaki K."/>
            <person name="Yamaoka S."/>
            <person name="Nishihama R."/>
            <person name="Nakamura Y."/>
            <person name="Berger F."/>
            <person name="Adam C."/>
            <person name="Aki S.S."/>
            <person name="Althoff F."/>
            <person name="Araki T."/>
            <person name="Arteaga-Vazquez M.A."/>
            <person name="Balasubrmanian S."/>
            <person name="Barry K."/>
            <person name="Bauer D."/>
            <person name="Boehm C.R."/>
            <person name="Briginshaw L."/>
            <person name="Caballero-Perez J."/>
            <person name="Catarino B."/>
            <person name="Chen F."/>
            <person name="Chiyoda S."/>
            <person name="Chovatia M."/>
            <person name="Davies K.M."/>
            <person name="Delmans M."/>
            <person name="Demura T."/>
            <person name="Dierschke T."/>
            <person name="Dolan L."/>
            <person name="Dorantes-Acosta A.E."/>
            <person name="Eklund D.M."/>
            <person name="Florent S.N."/>
            <person name="Flores-Sandoval E."/>
            <person name="Fujiyama A."/>
            <person name="Fukuzawa H."/>
            <person name="Galik B."/>
            <person name="Grimanelli D."/>
            <person name="Grimwood J."/>
            <person name="Grossniklaus U."/>
            <person name="Hamada T."/>
            <person name="Haseloff J."/>
            <person name="Hetherington A.J."/>
            <person name="Higo A."/>
            <person name="Hirakawa Y."/>
            <person name="Hundley H.N."/>
            <person name="Ikeda Y."/>
            <person name="Inoue K."/>
            <person name="Inoue S.I."/>
            <person name="Ishida S."/>
            <person name="Jia Q."/>
            <person name="Kakita M."/>
            <person name="Kanazawa T."/>
            <person name="Kawai Y."/>
            <person name="Kawashima T."/>
            <person name="Kennedy M."/>
            <person name="Kinose K."/>
            <person name="Kinoshita T."/>
            <person name="Kohara Y."/>
            <person name="Koide E."/>
            <person name="Komatsu K."/>
            <person name="Kopischke S."/>
            <person name="Kubo M."/>
            <person name="Kyozuka J."/>
            <person name="Lagercrantz U."/>
            <person name="Lin S.S."/>
            <person name="Lindquist E."/>
            <person name="Lipzen A.M."/>
            <person name="Lu C.W."/>
            <person name="De Luna E."/>
            <person name="Martienssen R.A."/>
            <person name="Minamino N."/>
            <person name="Mizutani M."/>
            <person name="Mizutani M."/>
            <person name="Mochizuki N."/>
            <person name="Monte I."/>
            <person name="Mosher R."/>
            <person name="Nagasaki H."/>
            <person name="Nakagami H."/>
            <person name="Naramoto S."/>
            <person name="Nishitani K."/>
            <person name="Ohtani M."/>
            <person name="Okamoto T."/>
            <person name="Okumura M."/>
            <person name="Phillips J."/>
            <person name="Pollak B."/>
            <person name="Reinders A."/>
            <person name="Rovekamp M."/>
            <person name="Sano R."/>
            <person name="Sawa S."/>
            <person name="Schmid M.W."/>
            <person name="Shirakawa M."/>
            <person name="Solano R."/>
            <person name="Spunde A."/>
            <person name="Suetsugu N."/>
            <person name="Sugano S."/>
            <person name="Sugiyama A."/>
            <person name="Sun R."/>
            <person name="Suzuki Y."/>
            <person name="Takenaka M."/>
            <person name="Takezawa D."/>
            <person name="Tomogane H."/>
            <person name="Tsuzuki M."/>
            <person name="Ueda T."/>
            <person name="Umeda M."/>
            <person name="Ward J.M."/>
            <person name="Watanabe Y."/>
            <person name="Yazaki K."/>
            <person name="Yokoyama R."/>
            <person name="Yoshitake Y."/>
            <person name="Yotsui I."/>
            <person name="Zachgo S."/>
            <person name="Schmutz J."/>
        </authorList>
    </citation>
    <scope>NUCLEOTIDE SEQUENCE [LARGE SCALE GENOMIC DNA]</scope>
    <source>
        <strain evidence="8">Tak-1</strain>
    </source>
</reference>
<evidence type="ECO:0000256" key="5">
    <source>
        <dbReference type="ARBA" id="ARBA00023242"/>
    </source>
</evidence>
<feature type="compositionally biased region" description="Low complexity" evidence="6">
    <location>
        <begin position="36"/>
        <end position="46"/>
    </location>
</feature>
<evidence type="ECO:0000256" key="1">
    <source>
        <dbReference type="ARBA" id="ARBA00004123"/>
    </source>
</evidence>
<evidence type="ECO:0000313" key="8">
    <source>
        <dbReference type="Proteomes" id="UP000244005"/>
    </source>
</evidence>
<evidence type="ECO:0000256" key="4">
    <source>
        <dbReference type="ARBA" id="ARBA00022833"/>
    </source>
</evidence>
<feature type="compositionally biased region" description="Acidic residues" evidence="6">
    <location>
        <begin position="14"/>
        <end position="34"/>
    </location>
</feature>
<dbReference type="OrthoDB" id="1937726at2759"/>
<dbReference type="EMBL" id="KZ772773">
    <property type="protein sequence ID" value="PTQ32253.1"/>
    <property type="molecule type" value="Genomic_DNA"/>
</dbReference>
<protein>
    <recommendedName>
        <fullName evidence="9">BED-type domain-containing protein</fullName>
    </recommendedName>
</protein>
<feature type="region of interest" description="Disordered" evidence="6">
    <location>
        <begin position="1"/>
        <end position="50"/>
    </location>
</feature>
<keyword evidence="3" id="KW-0863">Zinc-finger</keyword>
<sequence length="248" mass="28202">MSAAKEPIVVSSDDGSEDFDSDDEHEPPFDDEQDAASKAASASSASGGRAHADVYKHIKERPNGMFECTPCHNKNEKQVWRNRSTSNFRKHLIKHHSAIYTPQDPTQTTLRHHGFKGQPGKRKTMSSNDFTIADKTLADRVLSNWIVNHAQPFTVVEHAEFVEFCSTLRGSYSLPTRNTLRNRVIQQWTDEKNRARVTIEDECGTRRSGTTSDMWTSAAKRGYMVVTLHYIDDKWCMRSVIIAFKRVL</sequence>